<keyword evidence="2" id="KW-1185">Reference proteome</keyword>
<protein>
    <submittedName>
        <fullName evidence="1">PqqD family protein</fullName>
    </submittedName>
</protein>
<dbReference type="RefSeq" id="WP_042680448.1">
    <property type="nucleotide sequence ID" value="NZ_CABKTM010000019.1"/>
</dbReference>
<dbReference type="InterPro" id="IPR008792">
    <property type="entry name" value="PQQD"/>
</dbReference>
<dbReference type="AlphaFoldDB" id="A0A9X2MI68"/>
<dbReference type="Gene3D" id="1.10.10.1150">
    <property type="entry name" value="Coenzyme PQQ synthesis protein D (PqqD)"/>
    <property type="match status" value="1"/>
</dbReference>
<dbReference type="OrthoDB" id="308521at2"/>
<dbReference type="InterPro" id="IPR041881">
    <property type="entry name" value="PqqD_sf"/>
</dbReference>
<name>A0A9X2MI68_9FIRM</name>
<evidence type="ECO:0000313" key="2">
    <source>
        <dbReference type="Proteomes" id="UP001142078"/>
    </source>
</evidence>
<comment type="caution">
    <text evidence="1">The sequence shown here is derived from an EMBL/GenBank/DDBJ whole genome shotgun (WGS) entry which is preliminary data.</text>
</comment>
<reference evidence="1" key="1">
    <citation type="submission" date="2022-07" db="EMBL/GenBank/DDBJ databases">
        <title>Enhanced cultured diversity of the mouse gut microbiota enables custom-made synthetic communities.</title>
        <authorList>
            <person name="Afrizal A."/>
        </authorList>
    </citation>
    <scope>NUCLEOTIDE SEQUENCE</scope>
    <source>
        <strain evidence="1">DSM 29482</strain>
    </source>
</reference>
<dbReference type="Pfam" id="PF05402">
    <property type="entry name" value="PqqD"/>
    <property type="match status" value="1"/>
</dbReference>
<organism evidence="1 2">
    <name type="scientific">Anaerosalibacter massiliensis</name>
    <dbReference type="NCBI Taxonomy" id="1347392"/>
    <lineage>
        <taxon>Bacteria</taxon>
        <taxon>Bacillati</taxon>
        <taxon>Bacillota</taxon>
        <taxon>Tissierellia</taxon>
        <taxon>Tissierellales</taxon>
        <taxon>Sporanaerobacteraceae</taxon>
        <taxon>Anaerosalibacter</taxon>
    </lineage>
</organism>
<dbReference type="EMBL" id="JANJZL010000003">
    <property type="protein sequence ID" value="MCR2043632.1"/>
    <property type="molecule type" value="Genomic_DNA"/>
</dbReference>
<dbReference type="Proteomes" id="UP001142078">
    <property type="component" value="Unassembled WGS sequence"/>
</dbReference>
<evidence type="ECO:0000313" key="1">
    <source>
        <dbReference type="EMBL" id="MCR2043632.1"/>
    </source>
</evidence>
<sequence>MLRLKTHDNLLELIPQKNNPFVYTVEEDDKITLVIKRESTCDKFFLKIFRKAPKKLFVHLDNKGSFVWNKIDNKKNVLELAKEYGHKYGVKAEDAIAQTGEFIRILKNNKLIQLKNEN</sequence>
<proteinExistence type="predicted"/>
<gene>
    <name evidence="1" type="ORF">NSA23_05805</name>
</gene>
<accession>A0A9X2MI68</accession>